<dbReference type="VEuPathDB" id="FungiDB:ASPFODRAFT_42570"/>
<dbReference type="AlphaFoldDB" id="A0A1M3TRP8"/>
<sequence length="60" mass="6436">MGDSVGLRARPKGGEDDFSHLRHAILVGYGCVQTGSFQWTGLDWTGLGSGGSENRREGKK</sequence>
<evidence type="ECO:0000313" key="2">
    <source>
        <dbReference type="Proteomes" id="UP000184063"/>
    </source>
</evidence>
<dbReference type="Proteomes" id="UP000184063">
    <property type="component" value="Unassembled WGS sequence"/>
</dbReference>
<dbReference type="EMBL" id="KV878238">
    <property type="protein sequence ID" value="OJZ89366.1"/>
    <property type="molecule type" value="Genomic_DNA"/>
</dbReference>
<reference evidence="2" key="1">
    <citation type="journal article" date="2017" name="Genome Biol.">
        <title>Comparative genomics reveals high biological diversity and specific adaptations in the industrially and medically important fungal genus Aspergillus.</title>
        <authorList>
            <person name="de Vries R.P."/>
            <person name="Riley R."/>
            <person name="Wiebenga A."/>
            <person name="Aguilar-Osorio G."/>
            <person name="Amillis S."/>
            <person name="Uchima C.A."/>
            <person name="Anderluh G."/>
            <person name="Asadollahi M."/>
            <person name="Askin M."/>
            <person name="Barry K."/>
            <person name="Battaglia E."/>
            <person name="Bayram O."/>
            <person name="Benocci T."/>
            <person name="Braus-Stromeyer S.A."/>
            <person name="Caldana C."/>
            <person name="Canovas D."/>
            <person name="Cerqueira G.C."/>
            <person name="Chen F."/>
            <person name="Chen W."/>
            <person name="Choi C."/>
            <person name="Clum A."/>
            <person name="Dos Santos R.A."/>
            <person name="Damasio A.R."/>
            <person name="Diallinas G."/>
            <person name="Emri T."/>
            <person name="Fekete E."/>
            <person name="Flipphi M."/>
            <person name="Freyberg S."/>
            <person name="Gallo A."/>
            <person name="Gournas C."/>
            <person name="Habgood R."/>
            <person name="Hainaut M."/>
            <person name="Harispe M.L."/>
            <person name="Henrissat B."/>
            <person name="Hilden K.S."/>
            <person name="Hope R."/>
            <person name="Hossain A."/>
            <person name="Karabika E."/>
            <person name="Karaffa L."/>
            <person name="Karanyi Z."/>
            <person name="Krasevec N."/>
            <person name="Kuo A."/>
            <person name="Kusch H."/>
            <person name="LaButti K."/>
            <person name="Lagendijk E.L."/>
            <person name="Lapidus A."/>
            <person name="Levasseur A."/>
            <person name="Lindquist E."/>
            <person name="Lipzen A."/>
            <person name="Logrieco A.F."/>
            <person name="MacCabe A."/>
            <person name="Maekelae M.R."/>
            <person name="Malavazi I."/>
            <person name="Melin P."/>
            <person name="Meyer V."/>
            <person name="Mielnichuk N."/>
            <person name="Miskei M."/>
            <person name="Molnar A.P."/>
            <person name="Mule G."/>
            <person name="Ngan C.Y."/>
            <person name="Orejas M."/>
            <person name="Orosz E."/>
            <person name="Ouedraogo J.P."/>
            <person name="Overkamp K.M."/>
            <person name="Park H.-S."/>
            <person name="Perrone G."/>
            <person name="Piumi F."/>
            <person name="Punt P.J."/>
            <person name="Ram A.F."/>
            <person name="Ramon A."/>
            <person name="Rauscher S."/>
            <person name="Record E."/>
            <person name="Riano-Pachon D.M."/>
            <person name="Robert V."/>
            <person name="Roehrig J."/>
            <person name="Ruller R."/>
            <person name="Salamov A."/>
            <person name="Salih N.S."/>
            <person name="Samson R.A."/>
            <person name="Sandor E."/>
            <person name="Sanguinetti M."/>
            <person name="Schuetze T."/>
            <person name="Sepcic K."/>
            <person name="Shelest E."/>
            <person name="Sherlock G."/>
            <person name="Sophianopoulou V."/>
            <person name="Squina F.M."/>
            <person name="Sun H."/>
            <person name="Susca A."/>
            <person name="Todd R.B."/>
            <person name="Tsang A."/>
            <person name="Unkles S.E."/>
            <person name="van de Wiele N."/>
            <person name="van Rossen-Uffink D."/>
            <person name="Oliveira J.V."/>
            <person name="Vesth T.C."/>
            <person name="Visser J."/>
            <person name="Yu J.-H."/>
            <person name="Zhou M."/>
            <person name="Andersen M.R."/>
            <person name="Archer D.B."/>
            <person name="Baker S.E."/>
            <person name="Benoit I."/>
            <person name="Brakhage A.A."/>
            <person name="Braus G.H."/>
            <person name="Fischer R."/>
            <person name="Frisvad J.C."/>
            <person name="Goldman G.H."/>
            <person name="Houbraken J."/>
            <person name="Oakley B."/>
            <person name="Pocsi I."/>
            <person name="Scazzocchio C."/>
            <person name="Seiboth B."/>
            <person name="vanKuyk P.A."/>
            <person name="Wortman J."/>
            <person name="Dyer P.S."/>
            <person name="Grigoriev I.V."/>
        </authorList>
    </citation>
    <scope>NUCLEOTIDE SEQUENCE [LARGE SCALE GENOMIC DNA]</scope>
    <source>
        <strain evidence="2">CBS 106.47</strain>
    </source>
</reference>
<proteinExistence type="predicted"/>
<accession>A0A1M3TRP8</accession>
<organism evidence="1 2">
    <name type="scientific">Aspergillus luchuensis (strain CBS 106.47)</name>
    <dbReference type="NCBI Taxonomy" id="1137211"/>
    <lineage>
        <taxon>Eukaryota</taxon>
        <taxon>Fungi</taxon>
        <taxon>Dikarya</taxon>
        <taxon>Ascomycota</taxon>
        <taxon>Pezizomycotina</taxon>
        <taxon>Eurotiomycetes</taxon>
        <taxon>Eurotiomycetidae</taxon>
        <taxon>Eurotiales</taxon>
        <taxon>Aspergillaceae</taxon>
        <taxon>Aspergillus</taxon>
        <taxon>Aspergillus subgen. Circumdati</taxon>
    </lineage>
</organism>
<gene>
    <name evidence="1" type="ORF">ASPFODRAFT_42570</name>
</gene>
<name>A0A1M3TRP8_ASPLC</name>
<protein>
    <submittedName>
        <fullName evidence="1">Uncharacterized protein</fullName>
    </submittedName>
</protein>
<evidence type="ECO:0000313" key="1">
    <source>
        <dbReference type="EMBL" id="OJZ89366.1"/>
    </source>
</evidence>